<dbReference type="VEuPathDB" id="FungiDB:BCV72DRAFT_305010"/>
<dbReference type="HAMAP" id="MF_01139">
    <property type="entry name" value="ISPT"/>
    <property type="match status" value="1"/>
</dbReference>
<dbReference type="Proteomes" id="UP000242414">
    <property type="component" value="Unassembled WGS sequence"/>
</dbReference>
<keyword evidence="2 4" id="KW-0808">Transferase</keyword>
<dbReference type="GO" id="GO:0045547">
    <property type="term" value="F:ditrans,polycis-polyprenyl diphosphate synthase [(2E,6E)-farnesyl diphosphate specific] activity"/>
    <property type="evidence" value="ECO:0007669"/>
    <property type="project" value="TreeGrafter"/>
</dbReference>
<evidence type="ECO:0000256" key="4">
    <source>
        <dbReference type="RuleBase" id="RU363018"/>
    </source>
</evidence>
<dbReference type="PANTHER" id="PTHR10291">
    <property type="entry name" value="DEHYDRODOLICHYL DIPHOSPHATE SYNTHASE FAMILY MEMBER"/>
    <property type="match status" value="1"/>
</dbReference>
<evidence type="ECO:0000256" key="3">
    <source>
        <dbReference type="ARBA" id="ARBA00022842"/>
    </source>
</evidence>
<dbReference type="GO" id="GO:0016094">
    <property type="term" value="P:polyprenol biosynthetic process"/>
    <property type="evidence" value="ECO:0007669"/>
    <property type="project" value="TreeGrafter"/>
</dbReference>
<dbReference type="CDD" id="cd00475">
    <property type="entry name" value="Cis_IPPS"/>
    <property type="match status" value="1"/>
</dbReference>
<evidence type="ECO:0000256" key="2">
    <source>
        <dbReference type="ARBA" id="ARBA00022679"/>
    </source>
</evidence>
<dbReference type="GO" id="GO:0005811">
    <property type="term" value="C:lipid droplet"/>
    <property type="evidence" value="ECO:0007669"/>
    <property type="project" value="TreeGrafter"/>
</dbReference>
<dbReference type="InterPro" id="IPR018520">
    <property type="entry name" value="UPP_synth-like_CS"/>
</dbReference>
<comment type="similarity">
    <text evidence="1 4">Belongs to the UPP synthase family.</text>
</comment>
<dbReference type="PANTHER" id="PTHR10291:SF43">
    <property type="entry name" value="DEHYDRODOLICHYL DIPHOSPHATE SYNTHASE COMPLEX SUBUNIT DHDDS"/>
    <property type="match status" value="1"/>
</dbReference>
<reference evidence="5" key="1">
    <citation type="journal article" date="2016" name="Proc. Natl. Acad. Sci. U.S.A.">
        <title>Lipid metabolic changes in an early divergent fungus govern the establishment of a mutualistic symbiosis with endobacteria.</title>
        <authorList>
            <person name="Lastovetsky O.A."/>
            <person name="Gaspar M.L."/>
            <person name="Mondo S.J."/>
            <person name="LaButti K.M."/>
            <person name="Sandor L."/>
            <person name="Grigoriev I.V."/>
            <person name="Henry S.A."/>
            <person name="Pawlowska T.E."/>
        </authorList>
    </citation>
    <scope>NUCLEOTIDE SEQUENCE [LARGE SCALE GENOMIC DNA]</scope>
    <source>
        <strain evidence="5">ATCC 52814</strain>
    </source>
</reference>
<dbReference type="AlphaFoldDB" id="A0A1X0R4R7"/>
<dbReference type="GO" id="GO:0016020">
    <property type="term" value="C:membrane"/>
    <property type="evidence" value="ECO:0007669"/>
    <property type="project" value="TreeGrafter"/>
</dbReference>
<dbReference type="InterPro" id="IPR036424">
    <property type="entry name" value="UPP_synth-like_sf"/>
</dbReference>
<dbReference type="GO" id="GO:0005783">
    <property type="term" value="C:endoplasmic reticulum"/>
    <property type="evidence" value="ECO:0007669"/>
    <property type="project" value="TreeGrafter"/>
</dbReference>
<dbReference type="InterPro" id="IPR001441">
    <property type="entry name" value="UPP_synth-like"/>
</dbReference>
<dbReference type="FunFam" id="3.40.1180.10:FF:000005">
    <property type="entry name" value="Alkyl transferase"/>
    <property type="match status" value="1"/>
</dbReference>
<dbReference type="Gene3D" id="3.40.1180.10">
    <property type="entry name" value="Decaprenyl diphosphate synthase-like"/>
    <property type="match status" value="1"/>
</dbReference>
<dbReference type="GO" id="GO:1904423">
    <property type="term" value="C:dehydrodolichyl diphosphate synthase complex"/>
    <property type="evidence" value="ECO:0007669"/>
    <property type="project" value="TreeGrafter"/>
</dbReference>
<dbReference type="SUPFAM" id="SSF64005">
    <property type="entry name" value="Undecaprenyl diphosphate synthase"/>
    <property type="match status" value="1"/>
</dbReference>
<dbReference type="OrthoDB" id="4173905at2759"/>
<keyword evidence="3" id="KW-0460">Magnesium</keyword>
<dbReference type="EC" id="2.5.1.-" evidence="4"/>
<gene>
    <name evidence="5" type="ORF">BCV72DRAFT_305010</name>
</gene>
<dbReference type="PROSITE" id="PS01066">
    <property type="entry name" value="UPP_SYNTHASE"/>
    <property type="match status" value="1"/>
</dbReference>
<dbReference type="EMBL" id="KV921912">
    <property type="protein sequence ID" value="ORE06966.1"/>
    <property type="molecule type" value="Genomic_DNA"/>
</dbReference>
<protein>
    <recommendedName>
        <fullName evidence="4">Alkyl transferase</fullName>
        <ecNumber evidence="4">2.5.1.-</ecNumber>
    </recommendedName>
</protein>
<dbReference type="NCBIfam" id="TIGR00055">
    <property type="entry name" value="uppS"/>
    <property type="match status" value="1"/>
</dbReference>
<evidence type="ECO:0000256" key="1">
    <source>
        <dbReference type="ARBA" id="ARBA00005432"/>
    </source>
</evidence>
<dbReference type="Pfam" id="PF01255">
    <property type="entry name" value="Prenyltransf"/>
    <property type="match status" value="1"/>
</dbReference>
<proteinExistence type="inferred from homology"/>
<organism evidence="5">
    <name type="scientific">Rhizopus microsporus var. microsporus</name>
    <dbReference type="NCBI Taxonomy" id="86635"/>
    <lineage>
        <taxon>Eukaryota</taxon>
        <taxon>Fungi</taxon>
        <taxon>Fungi incertae sedis</taxon>
        <taxon>Mucoromycota</taxon>
        <taxon>Mucoromycotina</taxon>
        <taxon>Mucoromycetes</taxon>
        <taxon>Mucorales</taxon>
        <taxon>Mucorineae</taxon>
        <taxon>Rhizopodaceae</taxon>
        <taxon>Rhizopus</taxon>
    </lineage>
</organism>
<name>A0A1X0R4R7_RHIZD</name>
<accession>A0A1X0R4R7</accession>
<sequence length="266" mass="30765">MNSLINYCEQFMLAILRKGKIPRHIGFILDGNRRYARKIGAASTKFGHYEGFKQLEKVLDLCMQLGVEVVTAFAFSIDNFNRSKEEVDYLMQLFCEAFDGFCERSSLVHQYGIKIKIIGNLSLLPANVQQVAYKIMEETKHHKSRILNICCPYTSRDEMTTAIKETVQSVKEGKLSIEQINDETIQNHLFTSDCPPLDILLRTSGEIRLSDFLLWQASDGCQIQFVNCYWPELTLWKLLPVLLEYQIYSDHQQQAKNNSKMPMFIK</sequence>
<evidence type="ECO:0000313" key="5">
    <source>
        <dbReference type="EMBL" id="ORE06966.1"/>
    </source>
</evidence>